<keyword evidence="2" id="KW-1185">Reference proteome</keyword>
<evidence type="ECO:0000313" key="1">
    <source>
        <dbReference type="EMBL" id="OJJ95359.1"/>
    </source>
</evidence>
<name>A0A1L9WGR5_ASPA1</name>
<accession>A0A1L9WGR5</accession>
<sequence length="332" mass="37413">MPVKNPYAAVPSLLVRPGLKTRRSRAPDKILSEDQIMEWKDLAMLIRADSTAAFGSPPPVDFTAAVVEEKYVVATKAGVAARVNAQILDPLCRLFEANKCTLRFADRATGQDAIKGFEPDCTLQITAEDGKCKAPGEFKTPWSTDLFIPDPDDKRRFLGVYIWLLGYPPQSMCHSTCDADNSPRQKWFEIATQVLYAHNYLPGLMAAICRSLDMYLWGRWRLGGSLRTRQRAFATLAWIHDCWFRLDDQASSIASDLVDVDEEKQQQQQVEKEREALVPRAPPTPMYKLDLVVWSYILGSVLNVGLAVCMWELNRSTDPTGSQAIWHFLRAS</sequence>
<gene>
    <name evidence="1" type="ORF">ASPACDRAFT_48108</name>
</gene>
<dbReference type="OrthoDB" id="4490618at2759"/>
<protein>
    <submittedName>
        <fullName evidence="1">Uncharacterized protein</fullName>
    </submittedName>
</protein>
<organism evidence="1 2">
    <name type="scientific">Aspergillus aculeatus (strain ATCC 16872 / CBS 172.66 / WB 5094)</name>
    <dbReference type="NCBI Taxonomy" id="690307"/>
    <lineage>
        <taxon>Eukaryota</taxon>
        <taxon>Fungi</taxon>
        <taxon>Dikarya</taxon>
        <taxon>Ascomycota</taxon>
        <taxon>Pezizomycotina</taxon>
        <taxon>Eurotiomycetes</taxon>
        <taxon>Eurotiomycetidae</taxon>
        <taxon>Eurotiales</taxon>
        <taxon>Aspergillaceae</taxon>
        <taxon>Aspergillus</taxon>
        <taxon>Aspergillus subgen. Circumdati</taxon>
    </lineage>
</organism>
<dbReference type="AlphaFoldDB" id="A0A1L9WGR5"/>
<proteinExistence type="predicted"/>
<dbReference type="Proteomes" id="UP000184546">
    <property type="component" value="Unassembled WGS sequence"/>
</dbReference>
<dbReference type="RefSeq" id="XP_020051699.1">
    <property type="nucleotide sequence ID" value="XM_020202062.1"/>
</dbReference>
<dbReference type="VEuPathDB" id="FungiDB:ASPACDRAFT_48108"/>
<reference evidence="2" key="1">
    <citation type="journal article" date="2017" name="Genome Biol.">
        <title>Comparative genomics reveals high biological diversity and specific adaptations in the industrially and medically important fungal genus Aspergillus.</title>
        <authorList>
            <person name="de Vries R.P."/>
            <person name="Riley R."/>
            <person name="Wiebenga A."/>
            <person name="Aguilar-Osorio G."/>
            <person name="Amillis S."/>
            <person name="Uchima C.A."/>
            <person name="Anderluh G."/>
            <person name="Asadollahi M."/>
            <person name="Askin M."/>
            <person name="Barry K."/>
            <person name="Battaglia E."/>
            <person name="Bayram O."/>
            <person name="Benocci T."/>
            <person name="Braus-Stromeyer S.A."/>
            <person name="Caldana C."/>
            <person name="Canovas D."/>
            <person name="Cerqueira G.C."/>
            <person name="Chen F."/>
            <person name="Chen W."/>
            <person name="Choi C."/>
            <person name="Clum A."/>
            <person name="Dos Santos R.A."/>
            <person name="Damasio A.R."/>
            <person name="Diallinas G."/>
            <person name="Emri T."/>
            <person name="Fekete E."/>
            <person name="Flipphi M."/>
            <person name="Freyberg S."/>
            <person name="Gallo A."/>
            <person name="Gournas C."/>
            <person name="Habgood R."/>
            <person name="Hainaut M."/>
            <person name="Harispe M.L."/>
            <person name="Henrissat B."/>
            <person name="Hilden K.S."/>
            <person name="Hope R."/>
            <person name="Hossain A."/>
            <person name="Karabika E."/>
            <person name="Karaffa L."/>
            <person name="Karanyi Z."/>
            <person name="Krasevec N."/>
            <person name="Kuo A."/>
            <person name="Kusch H."/>
            <person name="LaButti K."/>
            <person name="Lagendijk E.L."/>
            <person name="Lapidus A."/>
            <person name="Levasseur A."/>
            <person name="Lindquist E."/>
            <person name="Lipzen A."/>
            <person name="Logrieco A.F."/>
            <person name="MacCabe A."/>
            <person name="Maekelae M.R."/>
            <person name="Malavazi I."/>
            <person name="Melin P."/>
            <person name="Meyer V."/>
            <person name="Mielnichuk N."/>
            <person name="Miskei M."/>
            <person name="Molnar A.P."/>
            <person name="Mule G."/>
            <person name="Ngan C.Y."/>
            <person name="Orejas M."/>
            <person name="Orosz E."/>
            <person name="Ouedraogo J.P."/>
            <person name="Overkamp K.M."/>
            <person name="Park H.-S."/>
            <person name="Perrone G."/>
            <person name="Piumi F."/>
            <person name="Punt P.J."/>
            <person name="Ram A.F."/>
            <person name="Ramon A."/>
            <person name="Rauscher S."/>
            <person name="Record E."/>
            <person name="Riano-Pachon D.M."/>
            <person name="Robert V."/>
            <person name="Roehrig J."/>
            <person name="Ruller R."/>
            <person name="Salamov A."/>
            <person name="Salih N.S."/>
            <person name="Samson R.A."/>
            <person name="Sandor E."/>
            <person name="Sanguinetti M."/>
            <person name="Schuetze T."/>
            <person name="Sepcic K."/>
            <person name="Shelest E."/>
            <person name="Sherlock G."/>
            <person name="Sophianopoulou V."/>
            <person name="Squina F.M."/>
            <person name="Sun H."/>
            <person name="Susca A."/>
            <person name="Todd R.B."/>
            <person name="Tsang A."/>
            <person name="Unkles S.E."/>
            <person name="van de Wiele N."/>
            <person name="van Rossen-Uffink D."/>
            <person name="Oliveira J.V."/>
            <person name="Vesth T.C."/>
            <person name="Visser J."/>
            <person name="Yu J.-H."/>
            <person name="Zhou M."/>
            <person name="Andersen M.R."/>
            <person name="Archer D.B."/>
            <person name="Baker S.E."/>
            <person name="Benoit I."/>
            <person name="Brakhage A.A."/>
            <person name="Braus G.H."/>
            <person name="Fischer R."/>
            <person name="Frisvad J.C."/>
            <person name="Goldman G.H."/>
            <person name="Houbraken J."/>
            <person name="Oakley B."/>
            <person name="Pocsi I."/>
            <person name="Scazzocchio C."/>
            <person name="Seiboth B."/>
            <person name="vanKuyk P.A."/>
            <person name="Wortman J."/>
            <person name="Dyer P.S."/>
            <person name="Grigoriev I.V."/>
        </authorList>
    </citation>
    <scope>NUCLEOTIDE SEQUENCE [LARGE SCALE GENOMIC DNA]</scope>
    <source>
        <strain evidence="2">ATCC 16872 / CBS 172.66 / WB 5094</strain>
    </source>
</reference>
<dbReference type="STRING" id="690307.A0A1L9WGR5"/>
<dbReference type="GeneID" id="30975876"/>
<evidence type="ECO:0000313" key="2">
    <source>
        <dbReference type="Proteomes" id="UP000184546"/>
    </source>
</evidence>
<dbReference type="EMBL" id="KV878990">
    <property type="protein sequence ID" value="OJJ95359.1"/>
    <property type="molecule type" value="Genomic_DNA"/>
</dbReference>